<keyword evidence="4" id="KW-0479">Metal-binding</keyword>
<reference evidence="11 12" key="1">
    <citation type="submission" date="2020-07" db="EMBL/GenBank/DDBJ databases">
        <title>MOT database genomes.</title>
        <authorList>
            <person name="Joseph S."/>
            <person name="Aduse-Opoku J."/>
            <person name="Hashim A."/>
            <person name="Wade W."/>
            <person name="Curtis M."/>
        </authorList>
    </citation>
    <scope>NUCLEOTIDE SEQUENCE [LARGE SCALE GENOMIC DNA]</scope>
    <source>
        <strain evidence="11 12">DSM 100099</strain>
    </source>
</reference>
<dbReference type="EC" id="3.2.1.23" evidence="3"/>
<evidence type="ECO:0000313" key="11">
    <source>
        <dbReference type="EMBL" id="NYS94561.1"/>
    </source>
</evidence>
<dbReference type="InterPro" id="IPR013738">
    <property type="entry name" value="Beta_galactosidase_Trimer"/>
</dbReference>
<evidence type="ECO:0000256" key="7">
    <source>
        <dbReference type="ARBA" id="ARBA00023295"/>
    </source>
</evidence>
<protein>
    <recommendedName>
        <fullName evidence="3">beta-galactosidase</fullName>
        <ecNumber evidence="3">3.2.1.23</ecNumber>
    </recommendedName>
</protein>
<evidence type="ECO:0000256" key="1">
    <source>
        <dbReference type="ARBA" id="ARBA00001412"/>
    </source>
</evidence>
<dbReference type="InterPro" id="IPR017853">
    <property type="entry name" value="GH"/>
</dbReference>
<accession>A0A853EVR9</accession>
<dbReference type="Gene3D" id="3.20.20.80">
    <property type="entry name" value="Glycosidases"/>
    <property type="match status" value="1"/>
</dbReference>
<feature type="domain" description="Beta-galactosidase trimerisation" evidence="10">
    <location>
        <begin position="409"/>
        <end position="506"/>
    </location>
</feature>
<keyword evidence="6" id="KW-0862">Zinc</keyword>
<dbReference type="CDD" id="cd03143">
    <property type="entry name" value="A4_beta-galactosidase_middle_domain"/>
    <property type="match status" value="1"/>
</dbReference>
<comment type="catalytic activity">
    <reaction evidence="1">
        <text>Hydrolysis of terminal non-reducing beta-D-galactose residues in beta-D-galactosides.</text>
        <dbReference type="EC" id="3.2.1.23"/>
    </reaction>
</comment>
<dbReference type="PANTHER" id="PTHR36447:SF2">
    <property type="entry name" value="BETA-GALACTOSIDASE YESZ"/>
    <property type="match status" value="1"/>
</dbReference>
<dbReference type="GO" id="GO:0005975">
    <property type="term" value="P:carbohydrate metabolic process"/>
    <property type="evidence" value="ECO:0007669"/>
    <property type="project" value="InterPro"/>
</dbReference>
<evidence type="ECO:0000259" key="10">
    <source>
        <dbReference type="Pfam" id="PF08532"/>
    </source>
</evidence>
<dbReference type="EMBL" id="JACBYE010000037">
    <property type="protein sequence ID" value="NYS94561.1"/>
    <property type="molecule type" value="Genomic_DNA"/>
</dbReference>
<dbReference type="PANTHER" id="PTHR36447">
    <property type="entry name" value="BETA-GALACTOSIDASE GANA"/>
    <property type="match status" value="1"/>
</dbReference>
<evidence type="ECO:0000256" key="6">
    <source>
        <dbReference type="ARBA" id="ARBA00022833"/>
    </source>
</evidence>
<keyword evidence="5" id="KW-0378">Hydrolase</keyword>
<gene>
    <name evidence="11" type="ORF">HZZ10_13660</name>
</gene>
<feature type="region of interest" description="Disordered" evidence="8">
    <location>
        <begin position="531"/>
        <end position="563"/>
    </location>
</feature>
<dbReference type="InterPro" id="IPR029062">
    <property type="entry name" value="Class_I_gatase-like"/>
</dbReference>
<comment type="similarity">
    <text evidence="2">Belongs to the glycosyl hydrolase 42 family.</text>
</comment>
<dbReference type="GO" id="GO:0004565">
    <property type="term" value="F:beta-galactosidase activity"/>
    <property type="evidence" value="ECO:0007669"/>
    <property type="project" value="UniProtKB-EC"/>
</dbReference>
<evidence type="ECO:0000256" key="5">
    <source>
        <dbReference type="ARBA" id="ARBA00022801"/>
    </source>
</evidence>
<evidence type="ECO:0000256" key="4">
    <source>
        <dbReference type="ARBA" id="ARBA00022723"/>
    </source>
</evidence>
<dbReference type="GO" id="GO:0009341">
    <property type="term" value="C:beta-galactosidase complex"/>
    <property type="evidence" value="ECO:0007669"/>
    <property type="project" value="InterPro"/>
</dbReference>
<proteinExistence type="inferred from homology"/>
<feature type="compositionally biased region" description="Low complexity" evidence="8">
    <location>
        <begin position="531"/>
        <end position="548"/>
    </location>
</feature>
<dbReference type="Pfam" id="PF08532">
    <property type="entry name" value="Glyco_hydro_42M"/>
    <property type="match status" value="2"/>
</dbReference>
<dbReference type="SUPFAM" id="SSF51445">
    <property type="entry name" value="(Trans)glycosidases"/>
    <property type="match status" value="1"/>
</dbReference>
<keyword evidence="7" id="KW-0326">Glycosidase</keyword>
<dbReference type="InterPro" id="IPR013529">
    <property type="entry name" value="Glyco_hydro_42_N"/>
</dbReference>
<feature type="domain" description="Beta-galactosidase trimerisation" evidence="10">
    <location>
        <begin position="566"/>
        <end position="632"/>
    </location>
</feature>
<dbReference type="AlphaFoldDB" id="A0A853EVR9"/>
<name>A0A853EVR9_9MICO</name>
<evidence type="ECO:0000256" key="3">
    <source>
        <dbReference type="ARBA" id="ARBA00012756"/>
    </source>
</evidence>
<evidence type="ECO:0000256" key="8">
    <source>
        <dbReference type="SAM" id="MobiDB-lite"/>
    </source>
</evidence>
<comment type="caution">
    <text evidence="11">The sequence shown here is derived from an EMBL/GenBank/DDBJ whole genome shotgun (WGS) entry which is preliminary data.</text>
</comment>
<sequence length="707" mass="76852">MPTDRIDTDVEMMKAAGITVVRIAESTWSSLEPQPGVFDFTHVDRALDAFEAAGIHVIVGTPTYAVPAWLVQSYPEVLAVTNRGEGRYGARQIMNIANPTYRFHAERVIRRLMERTAHRPGVIGFQIDNETKYYEAASRDVQRGFVKYLRAEFGDDLGALNDAFGLAYWSNRIDAWEDFPDVRGTINGSLGAEFAKYRRRLVEEFLGWQAGIVREYSRDDQFVTQNFDFDWSPGWSYGLQPSVDHFKAAATVDVAGVDIYHPTQSRLTGKEIAFGGDMTRSIKSGANYLVLETQAQGQIGWLPYPGQLRLQAYSHLASGADGLMYWHWHSIHNSFETYWKGLLSHDLESNQTYEEAGVFGREAAAAGDALLHLRKDNKVAIMVSNEALTALQWFTVETGFIDGVFGSSIGYNDVLRWVYDALFELNVEVDFVSPDDPDLGRYALVVAPALYSAPESTITRLREHVAAGGHLVTTFRTAVADEHVTVWHDRAPHGLTETLGVTYNQFTRPDGVGLTLHGDLAGAVAAQGAGAGVPAGATAHSSAAPGAADGTAVEESAPQGVTGSPQAQRFMELLTPEGAEVLAGYDHPAYDGYAAITRHRPGSGSGSALHLGTMTSPDLVRAALSVAVRDAGVWDWPHELAGTVSVRRGTNARGRELTYLLNYSAEPVTLDSPVAGRSVLGDGEITVGDSLTIGAWDLVVIEGDLLA</sequence>
<feature type="domain" description="Glycoside hydrolase family 42 N-terminal" evidence="9">
    <location>
        <begin position="2"/>
        <end position="362"/>
    </location>
</feature>
<organism evidence="11 12">
    <name type="scientific">Sanguibacter inulinus</name>
    <dbReference type="NCBI Taxonomy" id="60922"/>
    <lineage>
        <taxon>Bacteria</taxon>
        <taxon>Bacillati</taxon>
        <taxon>Actinomycetota</taxon>
        <taxon>Actinomycetes</taxon>
        <taxon>Micrococcales</taxon>
        <taxon>Sanguibacteraceae</taxon>
        <taxon>Sanguibacter</taxon>
    </lineage>
</organism>
<dbReference type="Proteomes" id="UP000561011">
    <property type="component" value="Unassembled WGS sequence"/>
</dbReference>
<evidence type="ECO:0000313" key="12">
    <source>
        <dbReference type="Proteomes" id="UP000561011"/>
    </source>
</evidence>
<dbReference type="InterPro" id="IPR003476">
    <property type="entry name" value="Glyco_hydro_42"/>
</dbReference>
<keyword evidence="12" id="KW-1185">Reference proteome</keyword>
<dbReference type="Gene3D" id="3.40.50.880">
    <property type="match status" value="1"/>
</dbReference>
<dbReference type="SUPFAM" id="SSF52317">
    <property type="entry name" value="Class I glutamine amidotransferase-like"/>
    <property type="match status" value="1"/>
</dbReference>
<dbReference type="Pfam" id="PF02449">
    <property type="entry name" value="Glyco_hydro_42"/>
    <property type="match status" value="1"/>
</dbReference>
<evidence type="ECO:0000256" key="2">
    <source>
        <dbReference type="ARBA" id="ARBA00005940"/>
    </source>
</evidence>
<evidence type="ECO:0000259" key="9">
    <source>
        <dbReference type="Pfam" id="PF02449"/>
    </source>
</evidence>